<accession>A0A0E9T8K4</accession>
<sequence length="21" mass="2395">MYNPHDSFFATECISATVFIT</sequence>
<evidence type="ECO:0000313" key="1">
    <source>
        <dbReference type="EMBL" id="JAH49210.1"/>
    </source>
</evidence>
<name>A0A0E9T8K4_ANGAN</name>
<dbReference type="AlphaFoldDB" id="A0A0E9T8K4"/>
<proteinExistence type="predicted"/>
<dbReference type="EMBL" id="GBXM01059367">
    <property type="protein sequence ID" value="JAH49210.1"/>
    <property type="molecule type" value="Transcribed_RNA"/>
</dbReference>
<organism evidence="1">
    <name type="scientific">Anguilla anguilla</name>
    <name type="common">European freshwater eel</name>
    <name type="synonym">Muraena anguilla</name>
    <dbReference type="NCBI Taxonomy" id="7936"/>
    <lineage>
        <taxon>Eukaryota</taxon>
        <taxon>Metazoa</taxon>
        <taxon>Chordata</taxon>
        <taxon>Craniata</taxon>
        <taxon>Vertebrata</taxon>
        <taxon>Euteleostomi</taxon>
        <taxon>Actinopterygii</taxon>
        <taxon>Neopterygii</taxon>
        <taxon>Teleostei</taxon>
        <taxon>Anguilliformes</taxon>
        <taxon>Anguillidae</taxon>
        <taxon>Anguilla</taxon>
    </lineage>
</organism>
<protein>
    <submittedName>
        <fullName evidence="1">Uncharacterized protein</fullName>
    </submittedName>
</protein>
<reference evidence="1" key="2">
    <citation type="journal article" date="2015" name="Fish Shellfish Immunol.">
        <title>Early steps in the European eel (Anguilla anguilla)-Vibrio vulnificus interaction in the gills: Role of the RtxA13 toxin.</title>
        <authorList>
            <person name="Callol A."/>
            <person name="Pajuelo D."/>
            <person name="Ebbesson L."/>
            <person name="Teles M."/>
            <person name="MacKenzie S."/>
            <person name="Amaro C."/>
        </authorList>
    </citation>
    <scope>NUCLEOTIDE SEQUENCE</scope>
</reference>
<reference evidence="1" key="1">
    <citation type="submission" date="2014-11" db="EMBL/GenBank/DDBJ databases">
        <authorList>
            <person name="Amaro Gonzalez C."/>
        </authorList>
    </citation>
    <scope>NUCLEOTIDE SEQUENCE</scope>
</reference>